<reference evidence="2 3" key="1">
    <citation type="submission" date="2024-01" db="EMBL/GenBank/DDBJ databases">
        <title>The genomes of 5 underutilized Papilionoideae crops provide insights into root nodulation and disease resistanc.</title>
        <authorList>
            <person name="Jiang F."/>
        </authorList>
    </citation>
    <scope>NUCLEOTIDE SEQUENCE [LARGE SCALE GENOMIC DNA]</scope>
    <source>
        <strain evidence="2">LVBAO_FW01</strain>
        <tissue evidence="2">Leaves</tissue>
    </source>
</reference>
<dbReference type="Pfam" id="PF13966">
    <property type="entry name" value="zf-RVT"/>
    <property type="match status" value="1"/>
</dbReference>
<evidence type="ECO:0000313" key="2">
    <source>
        <dbReference type="EMBL" id="KAK7315246.1"/>
    </source>
</evidence>
<gene>
    <name evidence="2" type="ORF">VNO77_33783</name>
</gene>
<name>A0AAN9PY08_CANGL</name>
<comment type="caution">
    <text evidence="2">The sequence shown here is derived from an EMBL/GenBank/DDBJ whole genome shotgun (WGS) entry which is preliminary data.</text>
</comment>
<dbReference type="InterPro" id="IPR026960">
    <property type="entry name" value="RVT-Znf"/>
</dbReference>
<protein>
    <recommendedName>
        <fullName evidence="1">Reverse transcriptase zinc-binding domain-containing protein</fullName>
    </recommendedName>
</protein>
<evidence type="ECO:0000313" key="3">
    <source>
        <dbReference type="Proteomes" id="UP001367508"/>
    </source>
</evidence>
<evidence type="ECO:0000259" key="1">
    <source>
        <dbReference type="Pfam" id="PF13966"/>
    </source>
</evidence>
<keyword evidence="3" id="KW-1185">Reference proteome</keyword>
<proteinExistence type="predicted"/>
<dbReference type="AlphaFoldDB" id="A0AAN9PY08"/>
<organism evidence="2 3">
    <name type="scientific">Canavalia gladiata</name>
    <name type="common">Sword bean</name>
    <name type="synonym">Dolichos gladiatus</name>
    <dbReference type="NCBI Taxonomy" id="3824"/>
    <lineage>
        <taxon>Eukaryota</taxon>
        <taxon>Viridiplantae</taxon>
        <taxon>Streptophyta</taxon>
        <taxon>Embryophyta</taxon>
        <taxon>Tracheophyta</taxon>
        <taxon>Spermatophyta</taxon>
        <taxon>Magnoliopsida</taxon>
        <taxon>eudicotyledons</taxon>
        <taxon>Gunneridae</taxon>
        <taxon>Pentapetalae</taxon>
        <taxon>rosids</taxon>
        <taxon>fabids</taxon>
        <taxon>Fabales</taxon>
        <taxon>Fabaceae</taxon>
        <taxon>Papilionoideae</taxon>
        <taxon>50 kb inversion clade</taxon>
        <taxon>NPAAA clade</taxon>
        <taxon>indigoferoid/millettioid clade</taxon>
        <taxon>Phaseoleae</taxon>
        <taxon>Canavalia</taxon>
    </lineage>
</organism>
<accession>A0AAN9PY08</accession>
<sequence length="214" mass="25072">MVEFCKASGLSINLPKSKMFFSKEVPRDKQTRSPISLLSDTKTGRESILNTKWSTLGVLASMVPYVHIHDSQLKYVVRKSYNWLITPHDRTNINTWGWIWKLKTLYKKVKHFYWLKFHDAFPTHHLRRLHHISQDRTCSCCLNIYEFILLALRDCSHAHQNTHSSMLETITSRIHHRYCGVIIRTLDGAWIRCLLDCKEAIRVVGRPRANLSSI</sequence>
<dbReference type="EMBL" id="JAYMYQ010000008">
    <property type="protein sequence ID" value="KAK7315246.1"/>
    <property type="molecule type" value="Genomic_DNA"/>
</dbReference>
<feature type="domain" description="Reverse transcriptase zinc-binding" evidence="1">
    <location>
        <begin position="75"/>
        <end position="160"/>
    </location>
</feature>
<dbReference type="Proteomes" id="UP001367508">
    <property type="component" value="Unassembled WGS sequence"/>
</dbReference>